<reference evidence="4 5" key="1">
    <citation type="journal article" date="2019" name="Sci. Rep.">
        <title>Orb-weaving spider Araneus ventricosus genome elucidates the spidroin gene catalogue.</title>
        <authorList>
            <person name="Kono N."/>
            <person name="Nakamura H."/>
            <person name="Ohtoshi R."/>
            <person name="Moran D.A.P."/>
            <person name="Shinohara A."/>
            <person name="Yoshida Y."/>
            <person name="Fujiwara M."/>
            <person name="Mori M."/>
            <person name="Tomita M."/>
            <person name="Arakawa K."/>
        </authorList>
    </citation>
    <scope>NUCLEOTIDE SEQUENCE [LARGE SCALE GENOMIC DNA]</scope>
</reference>
<evidence type="ECO:0000259" key="3">
    <source>
        <dbReference type="Pfam" id="PF03467"/>
    </source>
</evidence>
<evidence type="ECO:0000256" key="2">
    <source>
        <dbReference type="ARBA" id="ARBA00023242"/>
    </source>
</evidence>
<dbReference type="GO" id="GO:0005730">
    <property type="term" value="C:nucleolus"/>
    <property type="evidence" value="ECO:0007669"/>
    <property type="project" value="TreeGrafter"/>
</dbReference>
<gene>
    <name evidence="4" type="ORF">AVEN_223360_1</name>
</gene>
<dbReference type="PANTHER" id="PTHR13112:SF0">
    <property type="entry name" value="FI21285P1"/>
    <property type="match status" value="1"/>
</dbReference>
<dbReference type="Pfam" id="PF03467">
    <property type="entry name" value="Smg4_UPF3"/>
    <property type="match status" value="1"/>
</dbReference>
<dbReference type="Proteomes" id="UP000499080">
    <property type="component" value="Unassembled WGS sequence"/>
</dbReference>
<feature type="domain" description="UPF3" evidence="3">
    <location>
        <begin position="2"/>
        <end position="80"/>
    </location>
</feature>
<dbReference type="InterPro" id="IPR005120">
    <property type="entry name" value="UPF3_dom"/>
</dbReference>
<proteinExistence type="predicted"/>
<dbReference type="GO" id="GO:0045727">
    <property type="term" value="P:positive regulation of translation"/>
    <property type="evidence" value="ECO:0007669"/>
    <property type="project" value="TreeGrafter"/>
</dbReference>
<dbReference type="OrthoDB" id="18087at2759"/>
<sequence length="150" mass="17236">MFPSSKGEMYKAIVEFAPSQQVPKRLPSRDSFCGTIDDDPDYLEFLKSLKTQPTDVPKEIEVKKAASKPADPLVDFVNTQRAERIANGTFYQPRKHNLRRKSKAKQQKNCRSTENVCPDFQLQHFSENTRATGYNNVDMNPSFYYPSFGF</sequence>
<comment type="subcellular location">
    <subcellularLocation>
        <location evidence="1">Nucleus</location>
    </subcellularLocation>
</comment>
<protein>
    <recommendedName>
        <fullName evidence="3">UPF3 domain-containing protein</fullName>
    </recommendedName>
</protein>
<organism evidence="4 5">
    <name type="scientific">Araneus ventricosus</name>
    <name type="common">Orbweaver spider</name>
    <name type="synonym">Epeira ventricosa</name>
    <dbReference type="NCBI Taxonomy" id="182803"/>
    <lineage>
        <taxon>Eukaryota</taxon>
        <taxon>Metazoa</taxon>
        <taxon>Ecdysozoa</taxon>
        <taxon>Arthropoda</taxon>
        <taxon>Chelicerata</taxon>
        <taxon>Arachnida</taxon>
        <taxon>Araneae</taxon>
        <taxon>Araneomorphae</taxon>
        <taxon>Entelegynae</taxon>
        <taxon>Araneoidea</taxon>
        <taxon>Araneidae</taxon>
        <taxon>Araneus</taxon>
    </lineage>
</organism>
<dbReference type="InterPro" id="IPR039722">
    <property type="entry name" value="Upf3"/>
</dbReference>
<evidence type="ECO:0000313" key="5">
    <source>
        <dbReference type="Proteomes" id="UP000499080"/>
    </source>
</evidence>
<accession>A0A4Y2UM90</accession>
<dbReference type="AlphaFoldDB" id="A0A4Y2UM90"/>
<comment type="caution">
    <text evidence="4">The sequence shown here is derived from an EMBL/GenBank/DDBJ whole genome shotgun (WGS) entry which is preliminary data.</text>
</comment>
<dbReference type="PANTHER" id="PTHR13112">
    <property type="entry name" value="UPF3 REGULATOR OF NONSENSE TRANSCRIPTS-LIKE PROTEIN"/>
    <property type="match status" value="1"/>
</dbReference>
<evidence type="ECO:0000256" key="1">
    <source>
        <dbReference type="ARBA" id="ARBA00004123"/>
    </source>
</evidence>
<keyword evidence="5" id="KW-1185">Reference proteome</keyword>
<dbReference type="EMBL" id="BGPR01038184">
    <property type="protein sequence ID" value="GBO13988.1"/>
    <property type="molecule type" value="Genomic_DNA"/>
</dbReference>
<dbReference type="GO" id="GO:0003729">
    <property type="term" value="F:mRNA binding"/>
    <property type="evidence" value="ECO:0007669"/>
    <property type="project" value="TreeGrafter"/>
</dbReference>
<name>A0A4Y2UM90_ARAVE</name>
<evidence type="ECO:0000313" key="4">
    <source>
        <dbReference type="EMBL" id="GBO13988.1"/>
    </source>
</evidence>
<dbReference type="GO" id="GO:0005737">
    <property type="term" value="C:cytoplasm"/>
    <property type="evidence" value="ECO:0007669"/>
    <property type="project" value="TreeGrafter"/>
</dbReference>
<dbReference type="GO" id="GO:0000184">
    <property type="term" value="P:nuclear-transcribed mRNA catabolic process, nonsense-mediated decay"/>
    <property type="evidence" value="ECO:0007669"/>
    <property type="project" value="InterPro"/>
</dbReference>
<keyword evidence="2" id="KW-0539">Nucleus</keyword>